<dbReference type="EMBL" id="JABWRZ020000001">
    <property type="protein sequence ID" value="MBV4491264.1"/>
    <property type="molecule type" value="Genomic_DNA"/>
</dbReference>
<dbReference type="Pfam" id="PF00582">
    <property type="entry name" value="Usp"/>
    <property type="match status" value="1"/>
</dbReference>
<dbReference type="Gene3D" id="3.40.50.12370">
    <property type="match status" value="1"/>
</dbReference>
<organism evidence="6 7">
    <name type="scientific">Pseudomonas oryzicola</name>
    <dbReference type="NCBI Taxonomy" id="485876"/>
    <lineage>
        <taxon>Bacteria</taxon>
        <taxon>Pseudomonadati</taxon>
        <taxon>Pseudomonadota</taxon>
        <taxon>Gammaproteobacteria</taxon>
        <taxon>Pseudomonadales</taxon>
        <taxon>Pseudomonadaceae</taxon>
        <taxon>Pseudomonas</taxon>
    </lineage>
</organism>
<evidence type="ECO:0000313" key="6">
    <source>
        <dbReference type="EMBL" id="MBV4491264.1"/>
    </source>
</evidence>
<dbReference type="Proteomes" id="UP000609530">
    <property type="component" value="Unassembled WGS sequence"/>
</dbReference>
<gene>
    <name evidence="6" type="ORF">HU760_011730</name>
</gene>
<dbReference type="PANTHER" id="PTHR47892:SF1">
    <property type="entry name" value="UNIVERSAL STRESS PROTEIN E"/>
    <property type="match status" value="1"/>
</dbReference>
<evidence type="ECO:0000256" key="4">
    <source>
        <dbReference type="ARBA" id="ARBA00037131"/>
    </source>
</evidence>
<dbReference type="RefSeq" id="WP_186674394.1">
    <property type="nucleotide sequence ID" value="NZ_JABWRZ020000001.1"/>
</dbReference>
<proteinExistence type="inferred from homology"/>
<evidence type="ECO:0000259" key="5">
    <source>
        <dbReference type="Pfam" id="PF00582"/>
    </source>
</evidence>
<keyword evidence="3" id="KW-0963">Cytoplasm</keyword>
<feature type="domain" description="UspA" evidence="5">
    <location>
        <begin position="157"/>
        <end position="269"/>
    </location>
</feature>
<comment type="similarity">
    <text evidence="2">Belongs to the universal stress protein A family.</text>
</comment>
<evidence type="ECO:0000256" key="3">
    <source>
        <dbReference type="ARBA" id="ARBA00022490"/>
    </source>
</evidence>
<evidence type="ECO:0000256" key="1">
    <source>
        <dbReference type="ARBA" id="ARBA00004496"/>
    </source>
</evidence>
<dbReference type="PANTHER" id="PTHR47892">
    <property type="entry name" value="UNIVERSAL STRESS PROTEIN E"/>
    <property type="match status" value="1"/>
</dbReference>
<dbReference type="SUPFAM" id="SSF52402">
    <property type="entry name" value="Adenine nucleotide alpha hydrolases-like"/>
    <property type="match status" value="1"/>
</dbReference>
<keyword evidence="7" id="KW-1185">Reference proteome</keyword>
<dbReference type="CDD" id="cd00293">
    <property type="entry name" value="USP-like"/>
    <property type="match status" value="1"/>
</dbReference>
<evidence type="ECO:0000313" key="7">
    <source>
        <dbReference type="Proteomes" id="UP000609530"/>
    </source>
</evidence>
<reference evidence="6 7" key="1">
    <citation type="journal article" date="2020" name="Microorganisms">
        <title>Reliable Identification of Environmental Pseudomonas Isolates Using the rpoD Gene.</title>
        <authorList>
            <consortium name="The Broad Institute Genome Sequencing Platform"/>
            <person name="Girard L."/>
            <person name="Lood C."/>
            <person name="Rokni-Zadeh H."/>
            <person name="van Noort V."/>
            <person name="Lavigne R."/>
            <person name="De Mot R."/>
        </authorList>
    </citation>
    <scope>NUCLEOTIDE SEQUENCE [LARGE SCALE GENOMIC DNA]</scope>
    <source>
        <strain evidence="6 7">RD9SR1</strain>
    </source>
</reference>
<protein>
    <submittedName>
        <fullName evidence="6">Universal stress protein</fullName>
    </submittedName>
</protein>
<dbReference type="InterPro" id="IPR006016">
    <property type="entry name" value="UspA"/>
</dbReference>
<evidence type="ECO:0000256" key="2">
    <source>
        <dbReference type="ARBA" id="ARBA00008791"/>
    </source>
</evidence>
<sequence>MQIRSLVVVAPSQNRYSAAMEQAIDLATAVDATVTVAILGSAGSDGKRVDIRARQKSLATDLLDRGVRINAEVVVLKPGVNALVRLAKACTADLLILDPALVQADAGADFVLMLMQQAPCPVLSAQEQPIRSHGKLFVAAPASCEDLDQIALNTHVVAVARAISQARKARMHLFTVYDQAALLRHSKHYSLAEIPRYETLVAEVRGFAAQLGIPAVHHHLIVGACAHTLCAYANRCGYDLVVIASPLNARQRDTLSYLMNHLQCSLLVVNANASDDRVANLRSPGLFDSLVSPA</sequence>
<comment type="caution">
    <text evidence="6">The sequence shown here is derived from an EMBL/GenBank/DDBJ whole genome shotgun (WGS) entry which is preliminary data.</text>
</comment>
<accession>A0ABS6QAQ6</accession>
<comment type="function">
    <text evidence="4">Required for resistance to DNA-damaging agents.</text>
</comment>
<comment type="subcellular location">
    <subcellularLocation>
        <location evidence="1">Cytoplasm</location>
    </subcellularLocation>
</comment>
<name>A0ABS6QAQ6_9PSED</name>